<dbReference type="RefSeq" id="WP_206256002.1">
    <property type="nucleotide sequence ID" value="NZ_CP071060.1"/>
</dbReference>
<keyword evidence="1" id="KW-0732">Signal</keyword>
<protein>
    <submittedName>
        <fullName evidence="3">PEP-CTERM sorting domain-containing protein</fullName>
    </submittedName>
</protein>
<reference evidence="3 4" key="1">
    <citation type="submission" date="2021-02" db="EMBL/GenBank/DDBJ databases">
        <title>Niveibacterium changnyeongensis HC41.</title>
        <authorList>
            <person name="Kang M."/>
        </authorList>
    </citation>
    <scope>NUCLEOTIDE SEQUENCE [LARGE SCALE GENOMIC DNA]</scope>
    <source>
        <strain evidence="3 4">HC41</strain>
    </source>
</reference>
<feature type="chain" id="PRO_5045855639" evidence="1">
    <location>
        <begin position="21"/>
        <end position="171"/>
    </location>
</feature>
<name>A0ABX7MA65_9RHOO</name>
<evidence type="ECO:0000313" key="4">
    <source>
        <dbReference type="Proteomes" id="UP000663570"/>
    </source>
</evidence>
<feature type="signal peptide" evidence="1">
    <location>
        <begin position="1"/>
        <end position="20"/>
    </location>
</feature>
<dbReference type="NCBIfam" id="TIGR02595">
    <property type="entry name" value="PEP_CTERM"/>
    <property type="match status" value="1"/>
</dbReference>
<dbReference type="InterPro" id="IPR013424">
    <property type="entry name" value="Ice-binding_C"/>
</dbReference>
<keyword evidence="4" id="KW-1185">Reference proteome</keyword>
<gene>
    <name evidence="3" type="ORF">JY500_08390</name>
</gene>
<organism evidence="3 4">
    <name type="scientific">Niveibacterium microcysteis</name>
    <dbReference type="NCBI Taxonomy" id="2811415"/>
    <lineage>
        <taxon>Bacteria</taxon>
        <taxon>Pseudomonadati</taxon>
        <taxon>Pseudomonadota</taxon>
        <taxon>Betaproteobacteria</taxon>
        <taxon>Rhodocyclales</taxon>
        <taxon>Rhodocyclaceae</taxon>
        <taxon>Niveibacterium</taxon>
    </lineage>
</organism>
<dbReference type="Proteomes" id="UP000663570">
    <property type="component" value="Chromosome"/>
</dbReference>
<accession>A0ABX7MA65</accession>
<evidence type="ECO:0000259" key="2">
    <source>
        <dbReference type="Pfam" id="PF07589"/>
    </source>
</evidence>
<evidence type="ECO:0000256" key="1">
    <source>
        <dbReference type="SAM" id="SignalP"/>
    </source>
</evidence>
<proteinExistence type="predicted"/>
<dbReference type="Pfam" id="PF07589">
    <property type="entry name" value="PEP-CTERM"/>
    <property type="match status" value="1"/>
</dbReference>
<dbReference type="EMBL" id="CP071060">
    <property type="protein sequence ID" value="QSI78608.1"/>
    <property type="molecule type" value="Genomic_DNA"/>
</dbReference>
<sequence length="171" mass="17794">MIRTLATTALLALTPTLCLATPITPSDGWQTFYFGDAGSAWLDAPAFDDAALPTRFEFTLDGPARLDVTDLGLAGDRFEVVVNGVRLGLTSAMPINDTDVGLDFDTAFTSPAWSHGSWTLAAGTYTVSGLASDSPFGAGVGAIRLAAVPEPATIALLSAGCCLLGLRRRSR</sequence>
<evidence type="ECO:0000313" key="3">
    <source>
        <dbReference type="EMBL" id="QSI78608.1"/>
    </source>
</evidence>
<feature type="domain" description="Ice-binding protein C-terminal" evidence="2">
    <location>
        <begin position="147"/>
        <end position="169"/>
    </location>
</feature>